<reference evidence="2" key="1">
    <citation type="submission" date="2021-01" db="EMBL/GenBank/DDBJ databases">
        <authorList>
            <consortium name="Genoscope - CEA"/>
            <person name="William W."/>
        </authorList>
    </citation>
    <scope>NUCLEOTIDE SEQUENCE</scope>
</reference>
<evidence type="ECO:0008006" key="4">
    <source>
        <dbReference type="Google" id="ProtNLM"/>
    </source>
</evidence>
<dbReference type="OrthoDB" id="289047at2759"/>
<organism evidence="2 3">
    <name type="scientific">Paramecium sonneborni</name>
    <dbReference type="NCBI Taxonomy" id="65129"/>
    <lineage>
        <taxon>Eukaryota</taxon>
        <taxon>Sar</taxon>
        <taxon>Alveolata</taxon>
        <taxon>Ciliophora</taxon>
        <taxon>Intramacronucleata</taxon>
        <taxon>Oligohymenophorea</taxon>
        <taxon>Peniculida</taxon>
        <taxon>Parameciidae</taxon>
        <taxon>Paramecium</taxon>
    </lineage>
</organism>
<evidence type="ECO:0000313" key="2">
    <source>
        <dbReference type="EMBL" id="CAD8075764.1"/>
    </source>
</evidence>
<dbReference type="GO" id="GO:0007131">
    <property type="term" value="P:reciprocal meiotic recombination"/>
    <property type="evidence" value="ECO:0007669"/>
    <property type="project" value="TreeGrafter"/>
</dbReference>
<keyword evidence="1" id="KW-1133">Transmembrane helix</keyword>
<dbReference type="GO" id="GO:0005634">
    <property type="term" value="C:nucleus"/>
    <property type="evidence" value="ECO:0007669"/>
    <property type="project" value="TreeGrafter"/>
</dbReference>
<dbReference type="PANTHER" id="PTHR31398:SF0">
    <property type="entry name" value="MEIOTIC NUCLEAR DIVISION PROTEIN 1 HOMOLOG"/>
    <property type="match status" value="1"/>
</dbReference>
<dbReference type="PANTHER" id="PTHR31398">
    <property type="entry name" value="MEIOTIC NUCLEAR DIVISION PROTEIN 1 HOMOLOG"/>
    <property type="match status" value="1"/>
</dbReference>
<dbReference type="Proteomes" id="UP000692954">
    <property type="component" value="Unassembled WGS sequence"/>
</dbReference>
<accession>A0A8S1MLI8</accession>
<comment type="caution">
    <text evidence="2">The sequence shown here is derived from an EMBL/GenBank/DDBJ whole genome shotgun (WGS) entry which is preliminary data.</text>
</comment>
<dbReference type="AlphaFoldDB" id="A0A8S1MLI8"/>
<feature type="transmembrane region" description="Helical" evidence="1">
    <location>
        <begin position="33"/>
        <end position="54"/>
    </location>
</feature>
<keyword evidence="1" id="KW-0812">Transmembrane</keyword>
<protein>
    <recommendedName>
        <fullName evidence="4">Transmembrane protein</fullName>
    </recommendedName>
</protein>
<keyword evidence="3" id="KW-1185">Reference proteome</keyword>
<evidence type="ECO:0000313" key="3">
    <source>
        <dbReference type="Proteomes" id="UP000692954"/>
    </source>
</evidence>
<keyword evidence="1" id="KW-0472">Membrane</keyword>
<gene>
    <name evidence="2" type="ORF">PSON_ATCC_30995.1.T0340007</name>
</gene>
<proteinExistence type="predicted"/>
<name>A0A8S1MLI8_9CILI</name>
<sequence length="488" mass="56506">MLMQITKNFRKFDIFGQQIRLKASGQSVFQTQIGALMTLLLFSILIYSGSLFIIEMNKGKNAIMNSQDAVIQNNEGFSFNSTELIFSAGLLDILGQPIPNEDNRIFKIGFYVCNKSLNETECVVIPGTICGERIREASKKLNIASVYENMTYCLSDQYIQENPIIRIQGSNRYDNFTLFGALIERCANNSEVSNCASQEEIDKYITNGNLYYSYSFHQLNKESEDSPYQKTENIDLTSLYYNVGKYIKIYLQYSQSFLEYNPFYFFPQIEYHEGVEYQKTITDSVLYFQDATTLARIEVHLDAKKKVCSITYQTLMDVAAKIGGLFTIIRALIDIAIFPLQSILYRLFLINFLVNHQTKGHQKDHQLQEGKKKEINIFQLIISSGQRGFFNQQSQLINKYLDVRQILIHPLQFSQKIEDLQESVKKMDILSSRQIKMISKQEMDELILQSNQEECLDYKCLSYGTINSENKIRNQDKYIIPKLQVQIH</sequence>
<dbReference type="EMBL" id="CAJJDN010000034">
    <property type="protein sequence ID" value="CAD8075764.1"/>
    <property type="molecule type" value="Genomic_DNA"/>
</dbReference>
<evidence type="ECO:0000256" key="1">
    <source>
        <dbReference type="SAM" id="Phobius"/>
    </source>
</evidence>